<evidence type="ECO:0000259" key="2">
    <source>
        <dbReference type="PROSITE" id="PS50296"/>
    </source>
</evidence>
<reference evidence="3" key="1">
    <citation type="submission" date="2018-11" db="EMBL/GenBank/DDBJ databases">
        <title>A distinct lineage of giant viruses engineers rhodopsin photosystems in predatory marine eukaryotes.</title>
        <authorList>
            <person name="Needham D.M."/>
            <person name="Yoshizawa S."/>
            <person name="Hosaka T."/>
            <person name="Poirier C."/>
            <person name="Choi C.-J."/>
            <person name="Hehenberger E."/>
            <person name="Irwin N.A.T."/>
            <person name="Wilken S."/>
            <person name="Yung C.-M."/>
            <person name="Bachy C."/>
            <person name="Kurihara R."/>
            <person name="Nakajima Y."/>
            <person name="Kojima K."/>
            <person name="Kimura-Someya T."/>
            <person name="Leonard G."/>
            <person name="Malmstrom R.R."/>
            <person name="Mende D."/>
            <person name="Olson D.K."/>
            <person name="Sudo Y."/>
            <person name="Sudek S."/>
            <person name="Richards T.A."/>
            <person name="DeLong E.F."/>
            <person name="Keeling P.J."/>
            <person name="Santoro A.E."/>
            <person name="Shirouzu M."/>
            <person name="Iwasaki W."/>
            <person name="Worden A.Z."/>
        </authorList>
    </citation>
    <scope>NUCLEOTIDE SEQUENCE</scope>
</reference>
<feature type="domain" description="SUI1" evidence="2">
    <location>
        <begin position="58"/>
        <end position="130"/>
    </location>
</feature>
<evidence type="ECO:0000256" key="1">
    <source>
        <dbReference type="SAM" id="MobiDB-lite"/>
    </source>
</evidence>
<dbReference type="SUPFAM" id="SSF55159">
    <property type="entry name" value="eIF1-like"/>
    <property type="match status" value="1"/>
</dbReference>
<dbReference type="PANTHER" id="PTHR10388">
    <property type="entry name" value="EUKARYOTIC TRANSLATION INITIATION FACTOR SUI1"/>
    <property type="match status" value="1"/>
</dbReference>
<protein>
    <submittedName>
        <fullName evidence="3">Translation initiation factor SUI1</fullName>
    </submittedName>
</protein>
<sequence length="148" mass="17060">MSNDKKKIIASDEDWSDWSDEENESNNKKNTNLNEIDINFSHASGNLFEDAGRREEPVHLRYKKRNGKKVITIVEGLTEEENGKYLKKWKKSFCCTGSQIEKEEEGVKKNILQFTGDCRGRISNFLIENDIVEEVDIKIHGPNPTDNL</sequence>
<dbReference type="InterPro" id="IPR001950">
    <property type="entry name" value="SUI1"/>
</dbReference>
<evidence type="ECO:0000313" key="3">
    <source>
        <dbReference type="EMBL" id="QDY51812.1"/>
    </source>
</evidence>
<organism evidence="3">
    <name type="scientific">Mimiviridae sp. ChoanoV1</name>
    <dbReference type="NCBI Taxonomy" id="2596887"/>
    <lineage>
        <taxon>Viruses</taxon>
        <taxon>Varidnaviria</taxon>
        <taxon>Bamfordvirae</taxon>
        <taxon>Nucleocytoviricota</taxon>
        <taxon>Megaviricetes</taxon>
        <taxon>Imitervirales</taxon>
        <taxon>Schizomimiviridae</taxon>
    </lineage>
</organism>
<name>A0A5B8IHP6_9VIRU</name>
<feature type="region of interest" description="Disordered" evidence="1">
    <location>
        <begin position="1"/>
        <end position="32"/>
    </location>
</feature>
<feature type="compositionally biased region" description="Basic and acidic residues" evidence="1">
    <location>
        <begin position="1"/>
        <end position="10"/>
    </location>
</feature>
<keyword evidence="3" id="KW-0396">Initiation factor</keyword>
<dbReference type="InterPro" id="IPR036877">
    <property type="entry name" value="SUI1_dom_sf"/>
</dbReference>
<dbReference type="Gene3D" id="3.30.780.10">
    <property type="entry name" value="SUI1-like domain"/>
    <property type="match status" value="1"/>
</dbReference>
<proteinExistence type="predicted"/>
<gene>
    <name evidence="3" type="ORF">1_197</name>
</gene>
<dbReference type="Pfam" id="PF01253">
    <property type="entry name" value="SUI1"/>
    <property type="match status" value="1"/>
</dbReference>
<dbReference type="PROSITE" id="PS50296">
    <property type="entry name" value="SUI1"/>
    <property type="match status" value="1"/>
</dbReference>
<feature type="compositionally biased region" description="Acidic residues" evidence="1">
    <location>
        <begin position="11"/>
        <end position="24"/>
    </location>
</feature>
<keyword evidence="3" id="KW-0648">Protein biosynthesis</keyword>
<accession>A0A5B8IHP6</accession>
<dbReference type="EMBL" id="MK250085">
    <property type="protein sequence ID" value="QDY51812.1"/>
    <property type="molecule type" value="Genomic_DNA"/>
</dbReference>